<evidence type="ECO:0000313" key="7">
    <source>
        <dbReference type="EMBL" id="KZP26664.1"/>
    </source>
</evidence>
<dbReference type="Gene3D" id="3.50.50.60">
    <property type="entry name" value="FAD/NAD(P)-binding domain"/>
    <property type="match status" value="1"/>
</dbReference>
<dbReference type="AlphaFoldDB" id="A0A166Q1G8"/>
<dbReference type="Pfam" id="PF01494">
    <property type="entry name" value="FAD_binding_3"/>
    <property type="match status" value="1"/>
</dbReference>
<sequence>MNQPPLKVIIAGGGVGGCALALFLSKLGVQVTVLELRAERPATLSGGFLTISPNGTRILGALGLVDKLLARDNGIKIPFLSMYDSEGMFLGNVPQGREERYGFPSILTARWDIHETLLDEATSKGIEVIYGAKVREVVENDASVTVRWTEGDEKKQADSDLIVGADGIWSSVRNSVYAHIGTVAPKPTYQGLLGVGGVVPVADVPGLEKFLTPALPMAMFHGRNGFFGAALFDKSGTHAGWWSTYESPERAASEWQTPKEESMSEVVRRQKDWAFPVSEIITAVREFDFSPYVVPIYEVEGLKHWHTSRMVLIGDAAHATPPHSGQGASQALEDAGYLATLIRQLLLQTEASVPTSAQLRDVFAAFQEARQDRVNMIIREANRRGNAKKDQSALSMFFKKWAMKTFFTLFMSEGMMDHWFGYEVPGLKEWASRS</sequence>
<dbReference type="Proteomes" id="UP000076532">
    <property type="component" value="Unassembled WGS sequence"/>
</dbReference>
<evidence type="ECO:0000256" key="1">
    <source>
        <dbReference type="ARBA" id="ARBA00007992"/>
    </source>
</evidence>
<accession>A0A166Q1G8</accession>
<evidence type="ECO:0000256" key="3">
    <source>
        <dbReference type="ARBA" id="ARBA00022827"/>
    </source>
</evidence>
<keyword evidence="3" id="KW-0274">FAD</keyword>
<dbReference type="STRING" id="436010.A0A166Q1G8"/>
<name>A0A166Q1G8_9AGAM</name>
<keyword evidence="8" id="KW-1185">Reference proteome</keyword>
<feature type="domain" description="FAD-binding" evidence="6">
    <location>
        <begin position="7"/>
        <end position="345"/>
    </location>
</feature>
<dbReference type="EMBL" id="KV417513">
    <property type="protein sequence ID" value="KZP26664.1"/>
    <property type="molecule type" value="Genomic_DNA"/>
</dbReference>
<evidence type="ECO:0000256" key="2">
    <source>
        <dbReference type="ARBA" id="ARBA00022630"/>
    </source>
</evidence>
<organism evidence="7 8">
    <name type="scientific">Athelia psychrophila</name>
    <dbReference type="NCBI Taxonomy" id="1759441"/>
    <lineage>
        <taxon>Eukaryota</taxon>
        <taxon>Fungi</taxon>
        <taxon>Dikarya</taxon>
        <taxon>Basidiomycota</taxon>
        <taxon>Agaricomycotina</taxon>
        <taxon>Agaricomycetes</taxon>
        <taxon>Agaricomycetidae</taxon>
        <taxon>Atheliales</taxon>
        <taxon>Atheliaceae</taxon>
        <taxon>Athelia</taxon>
    </lineage>
</organism>
<evidence type="ECO:0000256" key="5">
    <source>
        <dbReference type="ARBA" id="ARBA00023033"/>
    </source>
</evidence>
<dbReference type="InterPro" id="IPR036188">
    <property type="entry name" value="FAD/NAD-bd_sf"/>
</dbReference>
<dbReference type="InterPro" id="IPR050493">
    <property type="entry name" value="FAD-dep_Monooxygenase_BioMet"/>
</dbReference>
<evidence type="ECO:0000313" key="8">
    <source>
        <dbReference type="Proteomes" id="UP000076532"/>
    </source>
</evidence>
<keyword evidence="5" id="KW-0503">Monooxygenase</keyword>
<proteinExistence type="inferred from homology"/>
<dbReference type="OrthoDB" id="47494at2759"/>
<reference evidence="7 8" key="1">
    <citation type="journal article" date="2016" name="Mol. Biol. Evol.">
        <title>Comparative Genomics of Early-Diverging Mushroom-Forming Fungi Provides Insights into the Origins of Lignocellulose Decay Capabilities.</title>
        <authorList>
            <person name="Nagy L.G."/>
            <person name="Riley R."/>
            <person name="Tritt A."/>
            <person name="Adam C."/>
            <person name="Daum C."/>
            <person name="Floudas D."/>
            <person name="Sun H."/>
            <person name="Yadav J.S."/>
            <person name="Pangilinan J."/>
            <person name="Larsson K.H."/>
            <person name="Matsuura K."/>
            <person name="Barry K."/>
            <person name="Labutti K."/>
            <person name="Kuo R."/>
            <person name="Ohm R.A."/>
            <person name="Bhattacharya S.S."/>
            <person name="Shirouzu T."/>
            <person name="Yoshinaga Y."/>
            <person name="Martin F.M."/>
            <person name="Grigoriev I.V."/>
            <person name="Hibbett D.S."/>
        </authorList>
    </citation>
    <scope>NUCLEOTIDE SEQUENCE [LARGE SCALE GENOMIC DNA]</scope>
    <source>
        <strain evidence="7 8">CBS 109695</strain>
    </source>
</reference>
<evidence type="ECO:0000259" key="6">
    <source>
        <dbReference type="Pfam" id="PF01494"/>
    </source>
</evidence>
<dbReference type="GO" id="GO:0071949">
    <property type="term" value="F:FAD binding"/>
    <property type="evidence" value="ECO:0007669"/>
    <property type="project" value="InterPro"/>
</dbReference>
<gene>
    <name evidence="7" type="ORF">FIBSPDRAFT_1040693</name>
</gene>
<keyword evidence="2" id="KW-0285">Flavoprotein</keyword>
<comment type="similarity">
    <text evidence="1">Belongs to the paxM FAD-dependent monooxygenase family.</text>
</comment>
<dbReference type="PANTHER" id="PTHR13789:SF309">
    <property type="entry name" value="PUTATIVE (AFU_ORTHOLOGUE AFUA_6G14510)-RELATED"/>
    <property type="match status" value="1"/>
</dbReference>
<dbReference type="PROSITE" id="PS51257">
    <property type="entry name" value="PROKAR_LIPOPROTEIN"/>
    <property type="match status" value="1"/>
</dbReference>
<protein>
    <submittedName>
        <fullName evidence="7">FAD/NAD(P)-binding domain-containing protein</fullName>
    </submittedName>
</protein>
<dbReference type="GO" id="GO:0004497">
    <property type="term" value="F:monooxygenase activity"/>
    <property type="evidence" value="ECO:0007669"/>
    <property type="project" value="UniProtKB-KW"/>
</dbReference>
<dbReference type="PANTHER" id="PTHR13789">
    <property type="entry name" value="MONOOXYGENASE"/>
    <property type="match status" value="1"/>
</dbReference>
<evidence type="ECO:0000256" key="4">
    <source>
        <dbReference type="ARBA" id="ARBA00023002"/>
    </source>
</evidence>
<dbReference type="SUPFAM" id="SSF51905">
    <property type="entry name" value="FAD/NAD(P)-binding domain"/>
    <property type="match status" value="1"/>
</dbReference>
<keyword evidence="4" id="KW-0560">Oxidoreductase</keyword>
<dbReference type="InterPro" id="IPR002938">
    <property type="entry name" value="FAD-bd"/>
</dbReference>
<dbReference type="PRINTS" id="PR00420">
    <property type="entry name" value="RNGMNOXGNASE"/>
</dbReference>